<dbReference type="Pfam" id="PF00005">
    <property type="entry name" value="ABC_tran"/>
    <property type="match status" value="2"/>
</dbReference>
<evidence type="ECO:0000313" key="10">
    <source>
        <dbReference type="Proteomes" id="UP001056035"/>
    </source>
</evidence>
<evidence type="ECO:0000256" key="5">
    <source>
        <dbReference type="ARBA" id="ARBA00022741"/>
    </source>
</evidence>
<dbReference type="InterPro" id="IPR017871">
    <property type="entry name" value="ABC_transporter-like_CS"/>
</dbReference>
<dbReference type="Gene3D" id="3.40.50.300">
    <property type="entry name" value="P-loop containing nucleotide triphosphate hydrolases"/>
    <property type="match status" value="2"/>
</dbReference>
<sequence length="609" mass="63030">MSDASEPPGELALDIRDLHVTFKAHGGDVHAVRGATLQVAPGEIVGLVGESGSGKSVLGLAALGLLPADPPPVASGQVLLDGVDMLTASEAERRTRRGVAIGAVFQDPMSSLNPSMRIGRQVGEAARTDDDAVIHQLLAHTGIPEPENKARAFPHELSGGLRQRVMIAMALARHPRLIVADEPTTALDVTVQARVLDLLAAAARERDVALLLVTHDLGVAARVCDRIAVAYAGRIVETGPAAEVLGAPRHPYTVGLLASRPRLDGTIAGGDLPTLPGRPPDPRTPPAGCAFAPRCPAADPVCATTTPVHLTDTHRDECHHPGVLGRWPEGGPHVSQPSRLLLVAPTPADAPAMIPAVPPEPALVVADVTKAFARPKKHLFASRPEPLMAVDGVSLTIPAGGSLALVGESGSGKSTLLRMVVGLHAPTSGTVTIGTGAPPQMIFQDAGASLTPWLPVGELIGERLAALGVPKDERKARVDAVLEAVGLPAEAASAVPRKLSGGQRQRAAIARAIAVPPALLACDEPVSALDVSLAAQVLNLLCHLRQTLGIALLFVTHDLAAARAVADDVAVMQRGKIVEHAPAEQLFTSPRHEYTQELLAAVPEIGAVA</sequence>
<dbReference type="EMBL" id="CP098502">
    <property type="protein sequence ID" value="UTI65248.1"/>
    <property type="molecule type" value="Genomic_DNA"/>
</dbReference>
<proteinExistence type="inferred from homology"/>
<evidence type="ECO:0000256" key="6">
    <source>
        <dbReference type="ARBA" id="ARBA00022840"/>
    </source>
</evidence>
<dbReference type="PROSITE" id="PS00211">
    <property type="entry name" value="ABC_TRANSPORTER_1"/>
    <property type="match status" value="1"/>
</dbReference>
<accession>A0ABY5DVC0</accession>
<dbReference type="Pfam" id="PF08352">
    <property type="entry name" value="oligo_HPY"/>
    <property type="match status" value="2"/>
</dbReference>
<protein>
    <submittedName>
        <fullName evidence="9">ABC transporter ATP-binding protein</fullName>
    </submittedName>
</protein>
<dbReference type="InterPro" id="IPR003593">
    <property type="entry name" value="AAA+_ATPase"/>
</dbReference>
<dbReference type="InterPro" id="IPR027417">
    <property type="entry name" value="P-loop_NTPase"/>
</dbReference>
<keyword evidence="10" id="KW-1185">Reference proteome</keyword>
<keyword evidence="6 9" id="KW-0067">ATP-binding</keyword>
<evidence type="ECO:0000256" key="2">
    <source>
        <dbReference type="ARBA" id="ARBA00005417"/>
    </source>
</evidence>
<dbReference type="PROSITE" id="PS50893">
    <property type="entry name" value="ABC_TRANSPORTER_2"/>
    <property type="match status" value="2"/>
</dbReference>
<dbReference type="InterPro" id="IPR013563">
    <property type="entry name" value="Oligopep_ABC_C"/>
</dbReference>
<organism evidence="9 10">
    <name type="scientific">Paraconexibacter antarcticus</name>
    <dbReference type="NCBI Taxonomy" id="2949664"/>
    <lineage>
        <taxon>Bacteria</taxon>
        <taxon>Bacillati</taxon>
        <taxon>Actinomycetota</taxon>
        <taxon>Thermoleophilia</taxon>
        <taxon>Solirubrobacterales</taxon>
        <taxon>Paraconexibacteraceae</taxon>
        <taxon>Paraconexibacter</taxon>
    </lineage>
</organism>
<dbReference type="SMART" id="SM00382">
    <property type="entry name" value="AAA"/>
    <property type="match status" value="2"/>
</dbReference>
<reference evidence="9 10" key="1">
    <citation type="submission" date="2022-06" db="EMBL/GenBank/DDBJ databases">
        <title>Paraconexibacter antarcticus.</title>
        <authorList>
            <person name="Kim C.S."/>
        </authorList>
    </citation>
    <scope>NUCLEOTIDE SEQUENCE [LARGE SCALE GENOMIC DNA]</scope>
    <source>
        <strain evidence="9 10">02-257</strain>
    </source>
</reference>
<name>A0ABY5DVC0_9ACTN</name>
<dbReference type="CDD" id="cd03257">
    <property type="entry name" value="ABC_NikE_OppD_transporters"/>
    <property type="match status" value="1"/>
</dbReference>
<evidence type="ECO:0000313" key="9">
    <source>
        <dbReference type="EMBL" id="UTI65248.1"/>
    </source>
</evidence>
<dbReference type="GO" id="GO:0005524">
    <property type="term" value="F:ATP binding"/>
    <property type="evidence" value="ECO:0007669"/>
    <property type="project" value="UniProtKB-KW"/>
</dbReference>
<comment type="subcellular location">
    <subcellularLocation>
        <location evidence="1">Cell membrane</location>
        <topology evidence="1">Peripheral membrane protein</topology>
    </subcellularLocation>
</comment>
<dbReference type="InterPro" id="IPR050388">
    <property type="entry name" value="ABC_Ni/Peptide_Import"/>
</dbReference>
<evidence type="ECO:0000256" key="7">
    <source>
        <dbReference type="ARBA" id="ARBA00023136"/>
    </source>
</evidence>
<keyword evidence="4" id="KW-1003">Cell membrane</keyword>
<evidence type="ECO:0000256" key="3">
    <source>
        <dbReference type="ARBA" id="ARBA00022448"/>
    </source>
</evidence>
<dbReference type="PANTHER" id="PTHR43297:SF2">
    <property type="entry name" value="DIPEPTIDE TRANSPORT ATP-BINDING PROTEIN DPPD"/>
    <property type="match status" value="1"/>
</dbReference>
<evidence type="ECO:0000256" key="4">
    <source>
        <dbReference type="ARBA" id="ARBA00022475"/>
    </source>
</evidence>
<keyword evidence="3" id="KW-0813">Transport</keyword>
<comment type="similarity">
    <text evidence="2">Belongs to the ABC transporter superfamily.</text>
</comment>
<dbReference type="RefSeq" id="WP_254571934.1">
    <property type="nucleotide sequence ID" value="NZ_CP098502.1"/>
</dbReference>
<gene>
    <name evidence="9" type="ORF">NBH00_03320</name>
</gene>
<feature type="domain" description="ABC transporter" evidence="8">
    <location>
        <begin position="363"/>
        <end position="599"/>
    </location>
</feature>
<dbReference type="NCBIfam" id="TIGR01727">
    <property type="entry name" value="oligo_HPY"/>
    <property type="match status" value="1"/>
</dbReference>
<keyword evidence="5" id="KW-0547">Nucleotide-binding</keyword>
<keyword evidence="7" id="KW-0472">Membrane</keyword>
<evidence type="ECO:0000259" key="8">
    <source>
        <dbReference type="PROSITE" id="PS50893"/>
    </source>
</evidence>
<dbReference type="InterPro" id="IPR003439">
    <property type="entry name" value="ABC_transporter-like_ATP-bd"/>
</dbReference>
<feature type="domain" description="ABC transporter" evidence="8">
    <location>
        <begin position="15"/>
        <end position="257"/>
    </location>
</feature>
<dbReference type="PANTHER" id="PTHR43297">
    <property type="entry name" value="OLIGOPEPTIDE TRANSPORT ATP-BINDING PROTEIN APPD"/>
    <property type="match status" value="1"/>
</dbReference>
<dbReference type="NCBIfam" id="NF008453">
    <property type="entry name" value="PRK11308.1"/>
    <property type="match status" value="2"/>
</dbReference>
<dbReference type="Proteomes" id="UP001056035">
    <property type="component" value="Chromosome"/>
</dbReference>
<evidence type="ECO:0000256" key="1">
    <source>
        <dbReference type="ARBA" id="ARBA00004202"/>
    </source>
</evidence>
<dbReference type="SUPFAM" id="SSF52540">
    <property type="entry name" value="P-loop containing nucleoside triphosphate hydrolases"/>
    <property type="match status" value="2"/>
</dbReference>